<keyword evidence="6" id="KW-0028">Amino-acid biosynthesis</keyword>
<dbReference type="PANTHER" id="PTHR11808:SF15">
    <property type="entry name" value="CYSTATHIONINE GAMMA-LYASE"/>
    <property type="match status" value="1"/>
</dbReference>
<gene>
    <name evidence="10" type="ORF">ILUMI_10495</name>
</gene>
<comment type="caution">
    <text evidence="10">The sequence shown here is derived from an EMBL/GenBank/DDBJ whole genome shotgun (WGS) entry which is preliminary data.</text>
</comment>
<comment type="pathway">
    <text evidence="2">Amino-acid biosynthesis; L-cysteine biosynthesis; L-cysteine from L-homocysteine and L-serine: step 2/2.</text>
</comment>
<dbReference type="InterPro" id="IPR015424">
    <property type="entry name" value="PyrdxlP-dep_Trfase"/>
</dbReference>
<dbReference type="AlphaFoldDB" id="A0A8K0CXW9"/>
<evidence type="ECO:0000313" key="11">
    <source>
        <dbReference type="Proteomes" id="UP000801492"/>
    </source>
</evidence>
<protein>
    <recommendedName>
        <fullName evidence="4">cystathionine gamma-lyase</fullName>
        <ecNumber evidence="4">4.4.1.1</ecNumber>
    </recommendedName>
    <alternativeName>
        <fullName evidence="7">Gamma-cystathionase</fullName>
    </alternativeName>
</protein>
<name>A0A8K0CXW9_IGNLU</name>
<sequence>MGDNKGFLPLPKGFSTVAIHSGQDPEQWDSLSVVPPLVLSTTFKQLNPENLIASKYEYARTGNPSRNVLEECLAALEGAKYGLCFSSGLGAVTALLGLLKSGDHIICGDIVYGGSNKLFCELATPMGITTSFTDVTNLSYLEKAINSNTKIIFLETPMNPVLKVADIKAVSEMAKKRNILLVVDNTFLTPYLQKPLELGADLSLYSLTKYMNGHADVVMGAILLNNPEIHKRLRLLQSIMGIVPSPFDCSQVNRSLKTLALRMRQHSQSSLLIAKFLESHPKVEEVIHPGLPSHPQHELSKRQTSGHSGMVAMYIKGGLEARKRFLSALKVFTFAASLGDCESLIEIPSIMTHTAVPEDQRRALKITDNLLRLSVGSEDVKDLINDLK</sequence>
<dbReference type="FunFam" id="3.40.640.10:FF:000009">
    <property type="entry name" value="Cystathionine gamma-synthase homolog"/>
    <property type="match status" value="1"/>
</dbReference>
<evidence type="ECO:0000256" key="2">
    <source>
        <dbReference type="ARBA" id="ARBA00005038"/>
    </source>
</evidence>
<dbReference type="Pfam" id="PF01053">
    <property type="entry name" value="Cys_Met_Meta_PP"/>
    <property type="match status" value="1"/>
</dbReference>
<dbReference type="GO" id="GO:0019346">
    <property type="term" value="P:transsulfuration"/>
    <property type="evidence" value="ECO:0007669"/>
    <property type="project" value="InterPro"/>
</dbReference>
<evidence type="ECO:0000256" key="3">
    <source>
        <dbReference type="ARBA" id="ARBA00009077"/>
    </source>
</evidence>
<dbReference type="InterPro" id="IPR015422">
    <property type="entry name" value="PyrdxlP-dep_Trfase_small"/>
</dbReference>
<comment type="cofactor">
    <cofactor evidence="1 9">
        <name>pyridoxal 5'-phosphate</name>
        <dbReference type="ChEBI" id="CHEBI:597326"/>
    </cofactor>
</comment>
<keyword evidence="6" id="KW-0198">Cysteine biosynthesis</keyword>
<dbReference type="OrthoDB" id="3512640at2759"/>
<dbReference type="UniPathway" id="UPA00136">
    <property type="reaction ID" value="UER00202"/>
</dbReference>
<dbReference type="EMBL" id="VTPC01005723">
    <property type="protein sequence ID" value="KAF2895715.1"/>
    <property type="molecule type" value="Genomic_DNA"/>
</dbReference>
<comment type="similarity">
    <text evidence="3 9">Belongs to the trans-sulfuration enzymes family.</text>
</comment>
<keyword evidence="5 8" id="KW-0663">Pyridoxal phosphate</keyword>
<dbReference type="GO" id="GO:0004123">
    <property type="term" value="F:cystathionine gamma-lyase activity"/>
    <property type="evidence" value="ECO:0007669"/>
    <property type="project" value="TreeGrafter"/>
</dbReference>
<dbReference type="GO" id="GO:0005737">
    <property type="term" value="C:cytoplasm"/>
    <property type="evidence" value="ECO:0007669"/>
    <property type="project" value="TreeGrafter"/>
</dbReference>
<accession>A0A8K0CXW9</accession>
<dbReference type="Proteomes" id="UP000801492">
    <property type="component" value="Unassembled WGS sequence"/>
</dbReference>
<evidence type="ECO:0000256" key="5">
    <source>
        <dbReference type="ARBA" id="ARBA00022898"/>
    </source>
</evidence>
<dbReference type="PIRSF" id="PIRSF001434">
    <property type="entry name" value="CGS"/>
    <property type="match status" value="1"/>
</dbReference>
<keyword evidence="11" id="KW-1185">Reference proteome</keyword>
<evidence type="ECO:0000313" key="10">
    <source>
        <dbReference type="EMBL" id="KAF2895715.1"/>
    </source>
</evidence>
<dbReference type="EC" id="4.4.1.1" evidence="4"/>
<evidence type="ECO:0000256" key="4">
    <source>
        <dbReference type="ARBA" id="ARBA00012085"/>
    </source>
</evidence>
<dbReference type="Gene3D" id="3.90.1150.10">
    <property type="entry name" value="Aspartate Aminotransferase, domain 1"/>
    <property type="match status" value="1"/>
</dbReference>
<feature type="modified residue" description="N6-(pyridoxal phosphate)lysine" evidence="8">
    <location>
        <position position="209"/>
    </location>
</feature>
<evidence type="ECO:0000256" key="6">
    <source>
        <dbReference type="ARBA" id="ARBA00023192"/>
    </source>
</evidence>
<proteinExistence type="inferred from homology"/>
<evidence type="ECO:0000256" key="8">
    <source>
        <dbReference type="PIRSR" id="PIRSR001434-2"/>
    </source>
</evidence>
<dbReference type="InterPro" id="IPR015421">
    <property type="entry name" value="PyrdxlP-dep_Trfase_major"/>
</dbReference>
<dbReference type="InterPro" id="IPR000277">
    <property type="entry name" value="Cys/Met-Metab_PyrdxlP-dep_enz"/>
</dbReference>
<dbReference type="GO" id="GO:0030170">
    <property type="term" value="F:pyridoxal phosphate binding"/>
    <property type="evidence" value="ECO:0007669"/>
    <property type="project" value="InterPro"/>
</dbReference>
<dbReference type="Gene3D" id="3.40.640.10">
    <property type="entry name" value="Type I PLP-dependent aspartate aminotransferase-like (Major domain)"/>
    <property type="match status" value="1"/>
</dbReference>
<dbReference type="GO" id="GO:0019343">
    <property type="term" value="P:cysteine biosynthetic process via cystathionine"/>
    <property type="evidence" value="ECO:0007669"/>
    <property type="project" value="TreeGrafter"/>
</dbReference>
<evidence type="ECO:0000256" key="7">
    <source>
        <dbReference type="ARBA" id="ARBA00029853"/>
    </source>
</evidence>
<organism evidence="10 11">
    <name type="scientific">Ignelater luminosus</name>
    <name type="common">Cucubano</name>
    <name type="synonym">Pyrophorus luminosus</name>
    <dbReference type="NCBI Taxonomy" id="2038154"/>
    <lineage>
        <taxon>Eukaryota</taxon>
        <taxon>Metazoa</taxon>
        <taxon>Ecdysozoa</taxon>
        <taxon>Arthropoda</taxon>
        <taxon>Hexapoda</taxon>
        <taxon>Insecta</taxon>
        <taxon>Pterygota</taxon>
        <taxon>Neoptera</taxon>
        <taxon>Endopterygota</taxon>
        <taxon>Coleoptera</taxon>
        <taxon>Polyphaga</taxon>
        <taxon>Elateriformia</taxon>
        <taxon>Elateroidea</taxon>
        <taxon>Elateridae</taxon>
        <taxon>Agrypninae</taxon>
        <taxon>Pyrophorini</taxon>
        <taxon>Ignelater</taxon>
    </lineage>
</organism>
<dbReference type="PANTHER" id="PTHR11808">
    <property type="entry name" value="TRANS-SULFURATION ENZYME FAMILY MEMBER"/>
    <property type="match status" value="1"/>
</dbReference>
<reference evidence="10" key="1">
    <citation type="submission" date="2019-08" db="EMBL/GenBank/DDBJ databases">
        <title>The genome of the North American firefly Photinus pyralis.</title>
        <authorList>
            <consortium name="Photinus pyralis genome working group"/>
            <person name="Fallon T.R."/>
            <person name="Sander Lower S.E."/>
            <person name="Weng J.-K."/>
        </authorList>
    </citation>
    <scope>NUCLEOTIDE SEQUENCE</scope>
    <source>
        <strain evidence="10">TRF0915ILg1</strain>
        <tissue evidence="10">Whole body</tissue>
    </source>
</reference>
<dbReference type="FunFam" id="3.90.1150.10:FF:000008">
    <property type="entry name" value="Cystathionine gamma-synthase"/>
    <property type="match status" value="1"/>
</dbReference>
<dbReference type="CDD" id="cd00614">
    <property type="entry name" value="CGS_like"/>
    <property type="match status" value="1"/>
</dbReference>
<evidence type="ECO:0000256" key="9">
    <source>
        <dbReference type="RuleBase" id="RU362118"/>
    </source>
</evidence>
<evidence type="ECO:0000256" key="1">
    <source>
        <dbReference type="ARBA" id="ARBA00001933"/>
    </source>
</evidence>
<dbReference type="SUPFAM" id="SSF53383">
    <property type="entry name" value="PLP-dependent transferases"/>
    <property type="match status" value="1"/>
</dbReference>